<dbReference type="PIRSF" id="PIRSF011386">
    <property type="entry name" value="FixH"/>
    <property type="match status" value="1"/>
</dbReference>
<gene>
    <name evidence="2" type="ORF">GL4_1308</name>
</gene>
<evidence type="ECO:0000313" key="2">
    <source>
        <dbReference type="EMBL" id="BAQ16766.1"/>
    </source>
</evidence>
<dbReference type="Proteomes" id="UP000031643">
    <property type="component" value="Chromosome"/>
</dbReference>
<proteinExistence type="predicted"/>
<dbReference type="Pfam" id="PF05751">
    <property type="entry name" value="FixH"/>
    <property type="match status" value="1"/>
</dbReference>
<keyword evidence="1" id="KW-1133">Transmembrane helix</keyword>
<reference evidence="2 3" key="1">
    <citation type="submission" date="2014-09" db="EMBL/GenBank/DDBJ databases">
        <title>Genome sequencing of Methyloceanibacter caenitepidi Gela4.</title>
        <authorList>
            <person name="Takeuchi M."/>
            <person name="Susumu S."/>
            <person name="Kamagata Y."/>
            <person name="Oshima K."/>
            <person name="Hattori M."/>
            <person name="Iwasaki W."/>
        </authorList>
    </citation>
    <scope>NUCLEOTIDE SEQUENCE [LARGE SCALE GENOMIC DNA]</scope>
    <source>
        <strain evidence="2 3">Gela4</strain>
    </source>
</reference>
<name>A0A0A8K1T3_9HYPH</name>
<organism evidence="2 3">
    <name type="scientific">Methyloceanibacter caenitepidi</name>
    <dbReference type="NCBI Taxonomy" id="1384459"/>
    <lineage>
        <taxon>Bacteria</taxon>
        <taxon>Pseudomonadati</taxon>
        <taxon>Pseudomonadota</taxon>
        <taxon>Alphaproteobacteria</taxon>
        <taxon>Hyphomicrobiales</taxon>
        <taxon>Hyphomicrobiaceae</taxon>
        <taxon>Methyloceanibacter</taxon>
    </lineage>
</organism>
<dbReference type="AlphaFoldDB" id="A0A0A8K1T3"/>
<dbReference type="InterPro" id="IPR018037">
    <property type="entry name" value="FixH_proteobacterial"/>
</dbReference>
<sequence>MAAAPFPRSVTGRHVLIGLVIFFGVMFVANGLLVYYAVSTFSGGDRPNPYRSGLNYNETIAEAEQQAALGWSAKADYDESASRITLQFTDAASAPVTGLALSGTLVRPAADTDDRAVTFREWREGVYVSDVTLDPGNWVLSVESSKQEGGLPVYRLKKRLIVADGP</sequence>
<evidence type="ECO:0000313" key="3">
    <source>
        <dbReference type="Proteomes" id="UP000031643"/>
    </source>
</evidence>
<keyword evidence="1" id="KW-0472">Membrane</keyword>
<dbReference type="HOGENOM" id="CLU_111458_0_0_5"/>
<dbReference type="Gene3D" id="2.60.40.10">
    <property type="entry name" value="Immunoglobulins"/>
    <property type="match status" value="1"/>
</dbReference>
<accession>A0A0A8K1T3</accession>
<dbReference type="STRING" id="1384459.GL4_1308"/>
<protein>
    <submittedName>
        <fullName evidence="2">Type cbb3 cytochrome oxidase biogenesis protein CcoH</fullName>
    </submittedName>
</protein>
<dbReference type="InterPro" id="IPR013783">
    <property type="entry name" value="Ig-like_fold"/>
</dbReference>
<evidence type="ECO:0000256" key="1">
    <source>
        <dbReference type="SAM" id="Phobius"/>
    </source>
</evidence>
<keyword evidence="3" id="KW-1185">Reference proteome</keyword>
<dbReference type="KEGG" id="mcg:GL4_1308"/>
<keyword evidence="1" id="KW-0812">Transmembrane</keyword>
<feature type="transmembrane region" description="Helical" evidence="1">
    <location>
        <begin position="15"/>
        <end position="38"/>
    </location>
</feature>
<dbReference type="InterPro" id="IPR008620">
    <property type="entry name" value="FixH"/>
</dbReference>
<dbReference type="EMBL" id="AP014648">
    <property type="protein sequence ID" value="BAQ16766.1"/>
    <property type="molecule type" value="Genomic_DNA"/>
</dbReference>